<proteinExistence type="predicted"/>
<reference evidence="1" key="1">
    <citation type="submission" date="2020-02" db="EMBL/GenBank/DDBJ databases">
        <title>Identification and distribution of gene clusters putatively required for synthesis of sphingolipid metabolism inhibitors in phylogenetically diverse species of the filamentous fungus Fusarium.</title>
        <authorList>
            <person name="Kim H.-S."/>
            <person name="Busman M."/>
            <person name="Brown D.W."/>
            <person name="Divon H."/>
            <person name="Uhlig S."/>
            <person name="Proctor R.H."/>
        </authorList>
    </citation>
    <scope>NUCLEOTIDE SEQUENCE [LARGE SCALE GENOMIC DNA]</scope>
    <source>
        <strain evidence="1">NRRL 39464</strain>
    </source>
</reference>
<name>A0A8H5A4G6_FUSOX</name>
<dbReference type="Proteomes" id="UP000558688">
    <property type="component" value="Unassembled WGS sequence"/>
</dbReference>
<evidence type="ECO:0000313" key="2">
    <source>
        <dbReference type="Proteomes" id="UP000558688"/>
    </source>
</evidence>
<organism evidence="1 2">
    <name type="scientific">Fusarium oxysporum</name>
    <name type="common">Fusarium vascular wilt</name>
    <dbReference type="NCBI Taxonomy" id="5507"/>
    <lineage>
        <taxon>Eukaryota</taxon>
        <taxon>Fungi</taxon>
        <taxon>Dikarya</taxon>
        <taxon>Ascomycota</taxon>
        <taxon>Pezizomycotina</taxon>
        <taxon>Sordariomycetes</taxon>
        <taxon>Hypocreomycetidae</taxon>
        <taxon>Hypocreales</taxon>
        <taxon>Nectriaceae</taxon>
        <taxon>Fusarium</taxon>
        <taxon>Fusarium oxysporum species complex</taxon>
    </lineage>
</organism>
<evidence type="ECO:0000313" key="1">
    <source>
        <dbReference type="EMBL" id="KAF5258374.1"/>
    </source>
</evidence>
<accession>A0A8H5A4G6</accession>
<sequence>MSTATSTSPTDIGQALINALNNPTGNLTRSLLLADEDGNITGEKGSRFILQSYGYLGTCYFPSRVPSTNPVLSDLRVSLVASLTFPVDAPSFETLYPKASLQSLNSFDPLLYQATETAVLDFWNSCNDFTQYAVSSFWTVFIETRILCQALADQFTGAGEVSLQGIISMLTSQAYSQPGSENDFEFKGLAQSASEMLLNLSQLANQKASSIQGLTASIASQASKIQTTTKEIDTVVKKFGLNSGDRYISTFDETHSMNQIVLNNSVEAAQAAKADWDREMMEANTVASYIWIPVAGWISGSNAILTKQKDVRMAWAEYQAHVRNKSTDATKTAYALVGAVNLLSLQNQAICARVRSVGVALQEIQSTFVGIGNNLGQASTLMAAADDSVRTSLIANQQAIQAGITKAVQEFQDTLSAVQALIAIDSSIQTSGITADIDAPSVL</sequence>
<dbReference type="AlphaFoldDB" id="A0A8H5A4G6"/>
<gene>
    <name evidence="1" type="ORF">FOXYS1_11055</name>
</gene>
<comment type="caution">
    <text evidence="1">The sequence shown here is derived from an EMBL/GenBank/DDBJ whole genome shotgun (WGS) entry which is preliminary data.</text>
</comment>
<protein>
    <submittedName>
        <fullName evidence="1">Uncharacterized protein</fullName>
    </submittedName>
</protein>
<dbReference type="EMBL" id="JAAFOW010002013">
    <property type="protein sequence ID" value="KAF5258374.1"/>
    <property type="molecule type" value="Genomic_DNA"/>
</dbReference>